<feature type="domain" description="Glycoside hydrolase family 2 catalytic" evidence="5">
    <location>
        <begin position="300"/>
        <end position="503"/>
    </location>
</feature>
<dbReference type="InterPro" id="IPR006103">
    <property type="entry name" value="Glyco_hydro_2_cat"/>
</dbReference>
<dbReference type="Gene3D" id="2.60.40.10">
    <property type="entry name" value="Immunoglobulins"/>
    <property type="match status" value="3"/>
</dbReference>
<feature type="domain" description="Glycoside hydrolase family 2 immunoglobulin-like beta-sandwich" evidence="4">
    <location>
        <begin position="183"/>
        <end position="293"/>
    </location>
</feature>
<dbReference type="PANTHER" id="PTHR42732">
    <property type="entry name" value="BETA-GALACTOSIDASE"/>
    <property type="match status" value="1"/>
</dbReference>
<dbReference type="RefSeq" id="WP_380902556.1">
    <property type="nucleotide sequence ID" value="NZ_JBHUEG010000007.1"/>
</dbReference>
<comment type="caution">
    <text evidence="9">The sequence shown here is derived from an EMBL/GenBank/DDBJ whole genome shotgun (WGS) entry which is preliminary data.</text>
</comment>
<evidence type="ECO:0000313" key="9">
    <source>
        <dbReference type="EMBL" id="MFD2547622.1"/>
    </source>
</evidence>
<reference evidence="10" key="1">
    <citation type="journal article" date="2019" name="Int. J. Syst. Evol. Microbiol.">
        <title>The Global Catalogue of Microorganisms (GCM) 10K type strain sequencing project: providing services to taxonomists for standard genome sequencing and annotation.</title>
        <authorList>
            <consortium name="The Broad Institute Genomics Platform"/>
            <consortium name="The Broad Institute Genome Sequencing Center for Infectious Disease"/>
            <person name="Wu L."/>
            <person name="Ma J."/>
        </authorList>
    </citation>
    <scope>NUCLEOTIDE SEQUENCE [LARGE SCALE GENOMIC DNA]</scope>
    <source>
        <strain evidence="10">KCTC 42662</strain>
    </source>
</reference>
<proteinExistence type="inferred from homology"/>
<dbReference type="SUPFAM" id="SSF49303">
    <property type="entry name" value="beta-Galactosidase/glucuronidase domain"/>
    <property type="match status" value="1"/>
</dbReference>
<dbReference type="Proteomes" id="UP001597545">
    <property type="component" value="Unassembled WGS sequence"/>
</dbReference>
<evidence type="ECO:0000313" key="10">
    <source>
        <dbReference type="Proteomes" id="UP001597545"/>
    </source>
</evidence>
<comment type="similarity">
    <text evidence="1">Belongs to the glycosyl hydrolase 2 family.</text>
</comment>
<name>A0ABW5KF48_9SPHI</name>
<dbReference type="EMBL" id="JBHULR010000003">
    <property type="protein sequence ID" value="MFD2547622.1"/>
    <property type="molecule type" value="Genomic_DNA"/>
</dbReference>
<keyword evidence="3" id="KW-0326">Glycosidase</keyword>
<dbReference type="InterPro" id="IPR051913">
    <property type="entry name" value="GH2_Domain-Containing"/>
</dbReference>
<dbReference type="InterPro" id="IPR008979">
    <property type="entry name" value="Galactose-bd-like_sf"/>
</dbReference>
<evidence type="ECO:0000256" key="1">
    <source>
        <dbReference type="ARBA" id="ARBA00007401"/>
    </source>
</evidence>
<dbReference type="Pfam" id="PF16355">
    <property type="entry name" value="DUF4982"/>
    <property type="match status" value="1"/>
</dbReference>
<dbReference type="InterPro" id="IPR036156">
    <property type="entry name" value="Beta-gal/glucu_dom_sf"/>
</dbReference>
<dbReference type="Pfam" id="PF02837">
    <property type="entry name" value="Glyco_hydro_2_N"/>
    <property type="match status" value="1"/>
</dbReference>
<dbReference type="PANTHER" id="PTHR42732:SF1">
    <property type="entry name" value="BETA-MANNOSIDASE"/>
    <property type="match status" value="1"/>
</dbReference>
<sequence>MVIRMYAVRFSVFLLFSLLFLDVVAQHRTVVDFNDGWYFLLDDGDHHDEKDFSSWRLLHLPHDWSIAGEFDKANPSGSGGAYLPGGMGWYGKQFTVSYDPTQIISLAFEGVYQQSEVWINGRRVGTRPNGFIGFQYDISTYVYRDGRANTVLVKVDNRAQPNARFYTGSGIYRPVSLIVKPKVHLGDPFVKTGPATHDDAILHLEVPLENMKAGKKAMLFWELIDREGNVVLGRRVAPTRRGIDGRQTVFLDSVRLKNPNLWSPDFPYLYQIRCTLTQGVEAVDVVTVNSGIRSFRFDADNGFFLNGKPTKIRGVCMHSDLGALGAAFYPQAAMRQLSMLKDMGVNAIRTSHNPTAPGFLDLCDRLGFMVMSETFDVWKLQKNPYDYHLYWDEWSERDFIDHVKRDRNHPSIFMWCLGNEAQEQWHCQALGTSIPRRLAYLVDSLDGSRPTVVANNELSSKNPILASTEVDLIGYNYNHLKWRDFPTVHPEKPLIITESVSALATRGQYDQVPVDTIRLWPSRWDIPFNGGNASKHISAYDHVRTPWGSTHEESLYLSEALPWVSGMFVWTGFDYLGEPTPYTWPARSSYFGIIDLAGFPKDVYYLYQSMWSGKPVLHLLPHWNWNSRDTVDVVAYYNQADEVELFLNGKSLGKRQKRDEQLHVSWRVAFEPGELKAIARRNAIVVQERRVRTTSKPEILSLASEQQTIHGADGLAFVRLTVTDKEGLTVPTANVHVRFTVEGDGTLLATDNGSPTDTTSFSSSERATLNGKALAIIRAVNSQGRIRVRAEADHFDPVYLDIPIQRP</sequence>
<accession>A0ABW5KF48</accession>
<dbReference type="SUPFAM" id="SSF51445">
    <property type="entry name" value="(Trans)glycosidases"/>
    <property type="match status" value="1"/>
</dbReference>
<dbReference type="InterPro" id="IPR017853">
    <property type="entry name" value="GH"/>
</dbReference>
<feature type="domain" description="Glycoside hydrolase family 2" evidence="8">
    <location>
        <begin position="703"/>
        <end position="796"/>
    </location>
</feature>
<dbReference type="Pfam" id="PF02836">
    <property type="entry name" value="Glyco_hydro_2_C"/>
    <property type="match status" value="1"/>
</dbReference>
<dbReference type="Pfam" id="PF18565">
    <property type="entry name" value="Glyco_hydro2_C5"/>
    <property type="match status" value="1"/>
</dbReference>
<evidence type="ECO:0000259" key="4">
    <source>
        <dbReference type="Pfam" id="PF00703"/>
    </source>
</evidence>
<keyword evidence="10" id="KW-1185">Reference proteome</keyword>
<dbReference type="Gene3D" id="2.60.120.260">
    <property type="entry name" value="Galactose-binding domain-like"/>
    <property type="match status" value="1"/>
</dbReference>
<feature type="domain" description="Glycosyl hydrolases family 2 sugar binding" evidence="6">
    <location>
        <begin position="86"/>
        <end position="181"/>
    </location>
</feature>
<evidence type="ECO:0000259" key="6">
    <source>
        <dbReference type="Pfam" id="PF02837"/>
    </source>
</evidence>
<feature type="domain" description="DUF4982" evidence="7">
    <location>
        <begin position="630"/>
        <end position="682"/>
    </location>
</feature>
<evidence type="ECO:0000259" key="5">
    <source>
        <dbReference type="Pfam" id="PF02836"/>
    </source>
</evidence>
<evidence type="ECO:0000259" key="7">
    <source>
        <dbReference type="Pfam" id="PF16355"/>
    </source>
</evidence>
<gene>
    <name evidence="9" type="ORF">ACFSR5_08195</name>
</gene>
<protein>
    <submittedName>
        <fullName evidence="9">Glycoside hydrolase family 2 TIM barrel-domain containing protein</fullName>
    </submittedName>
</protein>
<evidence type="ECO:0000256" key="3">
    <source>
        <dbReference type="ARBA" id="ARBA00023295"/>
    </source>
</evidence>
<dbReference type="InterPro" id="IPR006101">
    <property type="entry name" value="Glyco_hydro_2"/>
</dbReference>
<dbReference type="Gene3D" id="3.20.20.80">
    <property type="entry name" value="Glycosidases"/>
    <property type="match status" value="1"/>
</dbReference>
<dbReference type="Pfam" id="PF00703">
    <property type="entry name" value="Glyco_hydro_2"/>
    <property type="match status" value="1"/>
</dbReference>
<dbReference type="InterPro" id="IPR006104">
    <property type="entry name" value="Glyco_hydro_2_N"/>
</dbReference>
<dbReference type="InterPro" id="IPR006102">
    <property type="entry name" value="Ig-like_GH2"/>
</dbReference>
<dbReference type="InterPro" id="IPR032311">
    <property type="entry name" value="DUF4982"/>
</dbReference>
<dbReference type="InterPro" id="IPR013783">
    <property type="entry name" value="Ig-like_fold"/>
</dbReference>
<keyword evidence="2 9" id="KW-0378">Hydrolase</keyword>
<organism evidence="9 10">
    <name type="scientific">Sphingobacterium suaedae</name>
    <dbReference type="NCBI Taxonomy" id="1686402"/>
    <lineage>
        <taxon>Bacteria</taxon>
        <taxon>Pseudomonadati</taxon>
        <taxon>Bacteroidota</taxon>
        <taxon>Sphingobacteriia</taxon>
        <taxon>Sphingobacteriales</taxon>
        <taxon>Sphingobacteriaceae</taxon>
        <taxon>Sphingobacterium</taxon>
    </lineage>
</organism>
<dbReference type="PRINTS" id="PR00132">
    <property type="entry name" value="GLHYDRLASE2"/>
</dbReference>
<dbReference type="InterPro" id="IPR040605">
    <property type="entry name" value="Glyco_hydro2_dom5"/>
</dbReference>
<dbReference type="GO" id="GO:0016787">
    <property type="term" value="F:hydrolase activity"/>
    <property type="evidence" value="ECO:0007669"/>
    <property type="project" value="UniProtKB-KW"/>
</dbReference>
<evidence type="ECO:0000259" key="8">
    <source>
        <dbReference type="Pfam" id="PF18565"/>
    </source>
</evidence>
<dbReference type="SUPFAM" id="SSF49785">
    <property type="entry name" value="Galactose-binding domain-like"/>
    <property type="match status" value="1"/>
</dbReference>
<evidence type="ECO:0000256" key="2">
    <source>
        <dbReference type="ARBA" id="ARBA00022801"/>
    </source>
</evidence>